<keyword evidence="6" id="KW-1185">Reference proteome</keyword>
<dbReference type="GO" id="GO:0046872">
    <property type="term" value="F:metal ion binding"/>
    <property type="evidence" value="ECO:0007669"/>
    <property type="project" value="UniProtKB-KW"/>
</dbReference>
<dbReference type="GO" id="GO:0043843">
    <property type="term" value="F:ADP-specific glucokinase activity"/>
    <property type="evidence" value="ECO:0007669"/>
    <property type="project" value="TreeGrafter"/>
</dbReference>
<dbReference type="InterPro" id="IPR007666">
    <property type="entry name" value="ADP_PFK/GK"/>
</dbReference>
<name>A0A2G9TXS5_TELCI</name>
<dbReference type="AlphaFoldDB" id="A0A2G9TXS5"/>
<keyword evidence="1" id="KW-0808">Transferase</keyword>
<keyword evidence="3" id="KW-0418">Kinase</keyword>
<reference evidence="5 6" key="1">
    <citation type="submission" date="2015-09" db="EMBL/GenBank/DDBJ databases">
        <title>Draft genome of the parasitic nematode Teladorsagia circumcincta isolate WARC Sus (inbred).</title>
        <authorList>
            <person name="Mitreva M."/>
        </authorList>
    </citation>
    <scope>NUCLEOTIDE SEQUENCE [LARGE SCALE GENOMIC DNA]</scope>
    <source>
        <strain evidence="5 6">S</strain>
    </source>
</reference>
<protein>
    <submittedName>
        <fullName evidence="5">Uncharacterized protein</fullName>
    </submittedName>
</protein>
<keyword evidence="4" id="KW-0460">Magnesium</keyword>
<evidence type="ECO:0000313" key="5">
    <source>
        <dbReference type="EMBL" id="PIO62793.1"/>
    </source>
</evidence>
<dbReference type="GO" id="GO:0005783">
    <property type="term" value="C:endoplasmic reticulum"/>
    <property type="evidence" value="ECO:0007669"/>
    <property type="project" value="TreeGrafter"/>
</dbReference>
<dbReference type="PANTHER" id="PTHR21208:SF0">
    <property type="entry name" value="ADP-DEPENDENT GLUCOKINASE"/>
    <property type="match status" value="1"/>
</dbReference>
<sequence>MKSMVEAECGGPNALVGLAQNYGGSNQRIAPTISRGASSLLPSSSLGEQFAHDFLQQKALEAKAPSTFSMKKEQASNEGSGEEGVWNYLEKNVGIK</sequence>
<dbReference type="Proteomes" id="UP000230423">
    <property type="component" value="Unassembled WGS sequence"/>
</dbReference>
<dbReference type="PANTHER" id="PTHR21208">
    <property type="entry name" value="ADP-DEPENDENT GLUCOKINASE"/>
    <property type="match status" value="1"/>
</dbReference>
<evidence type="ECO:0000256" key="4">
    <source>
        <dbReference type="ARBA" id="ARBA00022842"/>
    </source>
</evidence>
<gene>
    <name evidence="5" type="ORF">TELCIR_15635</name>
</gene>
<evidence type="ECO:0000256" key="1">
    <source>
        <dbReference type="ARBA" id="ARBA00022679"/>
    </source>
</evidence>
<evidence type="ECO:0000256" key="2">
    <source>
        <dbReference type="ARBA" id="ARBA00022723"/>
    </source>
</evidence>
<organism evidence="5 6">
    <name type="scientific">Teladorsagia circumcincta</name>
    <name type="common">Brown stomach worm</name>
    <name type="synonym">Ostertagia circumcincta</name>
    <dbReference type="NCBI Taxonomy" id="45464"/>
    <lineage>
        <taxon>Eukaryota</taxon>
        <taxon>Metazoa</taxon>
        <taxon>Ecdysozoa</taxon>
        <taxon>Nematoda</taxon>
        <taxon>Chromadorea</taxon>
        <taxon>Rhabditida</taxon>
        <taxon>Rhabditina</taxon>
        <taxon>Rhabditomorpha</taxon>
        <taxon>Strongyloidea</taxon>
        <taxon>Trichostrongylidae</taxon>
        <taxon>Teladorsagia</taxon>
    </lineage>
</organism>
<evidence type="ECO:0000313" key="6">
    <source>
        <dbReference type="Proteomes" id="UP000230423"/>
    </source>
</evidence>
<dbReference type="OrthoDB" id="5872388at2759"/>
<proteinExistence type="predicted"/>
<dbReference type="EMBL" id="KZ351655">
    <property type="protein sequence ID" value="PIO62793.1"/>
    <property type="molecule type" value="Genomic_DNA"/>
</dbReference>
<accession>A0A2G9TXS5</accession>
<evidence type="ECO:0000256" key="3">
    <source>
        <dbReference type="ARBA" id="ARBA00022777"/>
    </source>
</evidence>
<dbReference type="GO" id="GO:0006006">
    <property type="term" value="P:glucose metabolic process"/>
    <property type="evidence" value="ECO:0007669"/>
    <property type="project" value="TreeGrafter"/>
</dbReference>
<keyword evidence="2" id="KW-0479">Metal-binding</keyword>
<feature type="non-terminal residue" evidence="5">
    <location>
        <position position="1"/>
    </location>
</feature>